<feature type="signal peptide" evidence="5">
    <location>
        <begin position="1"/>
        <end position="17"/>
    </location>
</feature>
<dbReference type="EMBL" id="LK931336">
    <property type="protein sequence ID" value="CDZ86313.1"/>
    <property type="molecule type" value="Genomic_DNA"/>
</dbReference>
<evidence type="ECO:0000313" key="6">
    <source>
        <dbReference type="EMBL" id="CDZ86313.1"/>
    </source>
</evidence>
<evidence type="ECO:0000313" key="8">
    <source>
        <dbReference type="EMBL" id="RSC16221.1"/>
    </source>
</evidence>
<dbReference type="PANTHER" id="PTHR35869:SF1">
    <property type="entry name" value="OUTER-MEMBRANE LIPOPROTEIN CARRIER PROTEIN"/>
    <property type="match status" value="1"/>
</dbReference>
<dbReference type="Proteomes" id="UP000807555">
    <property type="component" value="Unassembled WGS sequence"/>
</dbReference>
<dbReference type="GO" id="GO:0015031">
    <property type="term" value="P:protein transport"/>
    <property type="evidence" value="ECO:0007669"/>
    <property type="project" value="UniProtKB-KW"/>
</dbReference>
<feature type="chain" id="PRO_5014502356" evidence="5">
    <location>
        <begin position="18"/>
        <end position="201"/>
    </location>
</feature>
<dbReference type="Proteomes" id="UP000270272">
    <property type="component" value="Chromosome"/>
</dbReference>
<evidence type="ECO:0000256" key="2">
    <source>
        <dbReference type="ARBA" id="ARBA00022448"/>
    </source>
</evidence>
<dbReference type="Gene3D" id="2.50.20.10">
    <property type="entry name" value="Lipoprotein localisation LolA/LolB/LppX"/>
    <property type="match status" value="1"/>
</dbReference>
<organism evidence="6">
    <name type="scientific">Citrobacter koseri</name>
    <name type="common">Citrobacter diversus</name>
    <dbReference type="NCBI Taxonomy" id="545"/>
    <lineage>
        <taxon>Bacteria</taxon>
        <taxon>Pseudomonadati</taxon>
        <taxon>Pseudomonadota</taxon>
        <taxon>Gammaproteobacteria</taxon>
        <taxon>Enterobacterales</taxon>
        <taxon>Enterobacteriaceae</taxon>
        <taxon>Citrobacter</taxon>
    </lineage>
</organism>
<dbReference type="EMBL" id="JADVNV010000005">
    <property type="protein sequence ID" value="MBJ9869163.1"/>
    <property type="molecule type" value="Genomic_DNA"/>
</dbReference>
<accession>A0A078LR16</accession>
<dbReference type="Proteomes" id="UP000282299">
    <property type="component" value="Unassembled WGS sequence"/>
</dbReference>
<evidence type="ECO:0000313" key="11">
    <source>
        <dbReference type="Proteomes" id="UP000282299"/>
    </source>
</evidence>
<dbReference type="PATRIC" id="fig|545.11.peg.2445"/>
<reference evidence="7" key="5">
    <citation type="submission" date="2020-11" db="EMBL/GenBank/DDBJ databases">
        <title>Enhanced detection system for hospital associated transmission using whole genome sequencing surveillance.</title>
        <authorList>
            <person name="Harrison L.H."/>
            <person name="Van Tyne D."/>
            <person name="Marsh J.W."/>
            <person name="Griffith M.P."/>
            <person name="Snyder D.J."/>
            <person name="Cooper V.S."/>
            <person name="Mustapha M."/>
        </authorList>
    </citation>
    <scope>NUCLEOTIDE SEQUENCE</scope>
    <source>
        <strain evidence="7">CB00014</strain>
    </source>
</reference>
<dbReference type="InterPro" id="IPR004564">
    <property type="entry name" value="OM_lipoprot_carrier_LolA-like"/>
</dbReference>
<evidence type="ECO:0000256" key="4">
    <source>
        <dbReference type="ARBA" id="ARBA00022927"/>
    </source>
</evidence>
<reference evidence="6" key="1">
    <citation type="submission" date="2014-06" db="EMBL/GenBank/DDBJ databases">
        <authorList>
            <person name="Urmite Genomes Urmite Genomes"/>
        </authorList>
    </citation>
    <scope>NUCLEOTIDE SEQUENCE</scope>
</reference>
<evidence type="ECO:0000313" key="10">
    <source>
        <dbReference type="Proteomes" id="UP000270272"/>
    </source>
</evidence>
<reference evidence="11" key="3">
    <citation type="submission" date="2018-10" db="EMBL/GenBank/DDBJ databases">
        <title>FDA dAtabase for Regulatory Grade micrObial Sequences (FDA-ARGOS): Supporting development and validation of Infectious Disease Dx tests.</title>
        <authorList>
            <person name="Goldberg B."/>
            <person name="Campos J."/>
            <person name="Tallon L."/>
            <person name="Sadzewicz L."/>
            <person name="Zhao X."/>
            <person name="Vavikolanu K."/>
            <person name="Mehta A."/>
            <person name="Aluvathingal J."/>
            <person name="Nadendla S."/>
            <person name="Geyer C."/>
            <person name="Nandy P."/>
            <person name="Yan Y."/>
            <person name="Sichtig H."/>
        </authorList>
    </citation>
    <scope>NUCLEOTIDE SEQUENCE [LARGE SCALE GENOMIC DNA]</scope>
    <source>
        <strain evidence="11">FDAARGOS_526</strain>
    </source>
</reference>
<comment type="subunit">
    <text evidence="1">Monomer.</text>
</comment>
<evidence type="ECO:0000313" key="9">
    <source>
        <dbReference type="EMBL" id="VEB90735.1"/>
    </source>
</evidence>
<gene>
    <name evidence="6" type="primary">lolA_2</name>
    <name evidence="6" type="ORF">BN1086_04558</name>
    <name evidence="8" type="ORF">EGS84_04330</name>
    <name evidence="7" type="ORF">I5687_14510</name>
    <name evidence="9" type="ORF">NCTC11075_02628</name>
</gene>
<sequence length="201" mass="23120">MRFLPLLALIISPFVSALTLDDLQQRFTEQPVVRAHFDQTRTIKDLPQPLRSQGRMLIARDQGLLWDQTAPFPMQLLLDDKRMVQVINGQPPQVITAENNPQMFQFNHLLRALFQADRSVLEQNFRVDFADKGEGRWALRLTPITTPLDKIFATIDLAGQTYLESIQLNDKQGDRTDIALTQHQLTPAQLTDDERQRFTAQ</sequence>
<reference evidence="8" key="2">
    <citation type="submission" date="2018-10" db="EMBL/GenBank/DDBJ databases">
        <title>FDA dAtabase for Regulatory Grade micrObial Sequences (FDA-ARGOS): Supporting development and validation of Infectious Disease Dx tests.</title>
        <authorList>
            <person name="Campos J."/>
            <person name="Goldberg B."/>
            <person name="Tallon L.J."/>
            <person name="Sadzewicz L."/>
            <person name="Zhao X."/>
            <person name="Vavikolanu K."/>
            <person name="Mehta A."/>
            <person name="Aluvathingal J."/>
            <person name="Nadendla S."/>
            <person name="Geyer C."/>
            <person name="Nandy P."/>
            <person name="Yan Y."/>
            <person name="Sichtig H."/>
        </authorList>
    </citation>
    <scope>NUCLEOTIDE SEQUENCE</scope>
    <source>
        <strain evidence="8">FDAARGOS_526</strain>
    </source>
</reference>
<name>A0A078LR16_CITKO</name>
<dbReference type="PANTHER" id="PTHR35869">
    <property type="entry name" value="OUTER-MEMBRANE LIPOPROTEIN CARRIER PROTEIN"/>
    <property type="match status" value="1"/>
</dbReference>
<evidence type="ECO:0000256" key="3">
    <source>
        <dbReference type="ARBA" id="ARBA00022729"/>
    </source>
</evidence>
<dbReference type="RefSeq" id="WP_047460500.1">
    <property type="nucleotide sequence ID" value="NZ_ABTEQQ020000004.1"/>
</dbReference>
<evidence type="ECO:0000256" key="1">
    <source>
        <dbReference type="ARBA" id="ARBA00011245"/>
    </source>
</evidence>
<dbReference type="SUPFAM" id="SSF89392">
    <property type="entry name" value="Prokaryotic lipoproteins and lipoprotein localization factors"/>
    <property type="match status" value="1"/>
</dbReference>
<dbReference type="EMBL" id="LR134204">
    <property type="protein sequence ID" value="VEB90735.1"/>
    <property type="molecule type" value="Genomic_DNA"/>
</dbReference>
<keyword evidence="4" id="KW-0653">Protein transport</keyword>
<dbReference type="CDD" id="cd16325">
    <property type="entry name" value="LolA"/>
    <property type="match status" value="1"/>
</dbReference>
<evidence type="ECO:0000313" key="7">
    <source>
        <dbReference type="EMBL" id="MBJ9869163.1"/>
    </source>
</evidence>
<dbReference type="InterPro" id="IPR029046">
    <property type="entry name" value="LolA/LolB/LppX"/>
</dbReference>
<proteinExistence type="predicted"/>
<dbReference type="EMBL" id="RKIT01000002">
    <property type="protein sequence ID" value="RSC16221.1"/>
    <property type="molecule type" value="Genomic_DNA"/>
</dbReference>
<dbReference type="Pfam" id="PF03548">
    <property type="entry name" value="LolA"/>
    <property type="match status" value="1"/>
</dbReference>
<evidence type="ECO:0000256" key="5">
    <source>
        <dbReference type="SAM" id="SignalP"/>
    </source>
</evidence>
<reference evidence="9 10" key="4">
    <citation type="submission" date="2018-12" db="EMBL/GenBank/DDBJ databases">
        <authorList>
            <consortium name="Pathogen Informatics"/>
        </authorList>
    </citation>
    <scope>NUCLEOTIDE SEQUENCE [LARGE SCALE GENOMIC DNA]</scope>
    <source>
        <strain evidence="9 10">NCTC11075</strain>
    </source>
</reference>
<protein>
    <submittedName>
        <fullName evidence="9">Lipoprotein chaperone</fullName>
    </submittedName>
    <submittedName>
        <fullName evidence="7">Outer membrane lipoprotein carrier protein LolA</fullName>
    </submittedName>
    <submittedName>
        <fullName evidence="6">Outer-membrane lipoprotein carrier protein</fullName>
    </submittedName>
</protein>
<keyword evidence="3 5" id="KW-0732">Signal</keyword>
<dbReference type="AlphaFoldDB" id="A0A078LR16"/>
<keyword evidence="6" id="KW-0449">Lipoprotein</keyword>
<keyword evidence="2" id="KW-0813">Transport</keyword>